<protein>
    <recommendedName>
        <fullName evidence="5">Transmembrane protein</fullName>
    </recommendedName>
</protein>
<reference evidence="3 4" key="1">
    <citation type="journal article" date="2014" name="Agronomy (Basel)">
        <title>A Draft Genome Sequence for Ensete ventricosum, the Drought-Tolerant Tree Against Hunger.</title>
        <authorList>
            <person name="Harrison J."/>
            <person name="Moore K.A."/>
            <person name="Paszkiewicz K."/>
            <person name="Jones T."/>
            <person name="Grant M."/>
            <person name="Ambacheew D."/>
            <person name="Muzemil S."/>
            <person name="Studholme D.J."/>
        </authorList>
    </citation>
    <scope>NUCLEOTIDE SEQUENCE [LARGE SCALE GENOMIC DNA]</scope>
</reference>
<dbReference type="AlphaFoldDB" id="A0A426X297"/>
<feature type="region of interest" description="Disordered" evidence="1">
    <location>
        <begin position="313"/>
        <end position="396"/>
    </location>
</feature>
<organism evidence="3 4">
    <name type="scientific">Ensete ventricosum</name>
    <name type="common">Abyssinian banana</name>
    <name type="synonym">Musa ensete</name>
    <dbReference type="NCBI Taxonomy" id="4639"/>
    <lineage>
        <taxon>Eukaryota</taxon>
        <taxon>Viridiplantae</taxon>
        <taxon>Streptophyta</taxon>
        <taxon>Embryophyta</taxon>
        <taxon>Tracheophyta</taxon>
        <taxon>Spermatophyta</taxon>
        <taxon>Magnoliopsida</taxon>
        <taxon>Liliopsida</taxon>
        <taxon>Zingiberales</taxon>
        <taxon>Musaceae</taxon>
        <taxon>Ensete</taxon>
    </lineage>
</organism>
<dbReference type="PANTHER" id="PTHR33130:SF33">
    <property type="entry name" value="PUTATIVE (DUF1639)-RELATED"/>
    <property type="match status" value="1"/>
</dbReference>
<feature type="compositionally biased region" description="Basic and acidic residues" evidence="1">
    <location>
        <begin position="322"/>
        <end position="332"/>
    </location>
</feature>
<feature type="transmembrane region" description="Helical" evidence="2">
    <location>
        <begin position="585"/>
        <end position="606"/>
    </location>
</feature>
<accession>A0A426X297</accession>
<name>A0A426X297_ENSVE</name>
<evidence type="ECO:0008006" key="5">
    <source>
        <dbReference type="Google" id="ProtNLM"/>
    </source>
</evidence>
<dbReference type="Proteomes" id="UP000287651">
    <property type="component" value="Unassembled WGS sequence"/>
</dbReference>
<evidence type="ECO:0000256" key="2">
    <source>
        <dbReference type="SAM" id="Phobius"/>
    </source>
</evidence>
<evidence type="ECO:0000256" key="1">
    <source>
        <dbReference type="SAM" id="MobiDB-lite"/>
    </source>
</evidence>
<dbReference type="EMBL" id="AMZH03028673">
    <property type="protein sequence ID" value="RRT33587.1"/>
    <property type="molecule type" value="Genomic_DNA"/>
</dbReference>
<evidence type="ECO:0000313" key="3">
    <source>
        <dbReference type="EMBL" id="RRT33587.1"/>
    </source>
</evidence>
<dbReference type="PANTHER" id="PTHR33130">
    <property type="entry name" value="PUTATIVE (DUF1639)-RELATED"/>
    <property type="match status" value="1"/>
</dbReference>
<feature type="region of interest" description="Disordered" evidence="1">
    <location>
        <begin position="503"/>
        <end position="523"/>
    </location>
</feature>
<feature type="compositionally biased region" description="Polar residues" evidence="1">
    <location>
        <begin position="371"/>
        <end position="381"/>
    </location>
</feature>
<feature type="transmembrane region" description="Helical" evidence="2">
    <location>
        <begin position="197"/>
        <end position="219"/>
    </location>
</feature>
<keyword evidence="2" id="KW-0472">Membrane</keyword>
<comment type="caution">
    <text evidence="3">The sequence shown here is derived from an EMBL/GenBank/DDBJ whole genome shotgun (WGS) entry which is preliminary data.</text>
</comment>
<evidence type="ECO:0000313" key="4">
    <source>
        <dbReference type="Proteomes" id="UP000287651"/>
    </source>
</evidence>
<feature type="transmembrane region" description="Helical" evidence="2">
    <location>
        <begin position="239"/>
        <end position="259"/>
    </location>
</feature>
<keyword evidence="2" id="KW-0812">Transmembrane</keyword>
<dbReference type="Pfam" id="PF07797">
    <property type="entry name" value="DUF1639"/>
    <property type="match status" value="1"/>
</dbReference>
<proteinExistence type="predicted"/>
<feature type="transmembrane region" description="Helical" evidence="2">
    <location>
        <begin position="149"/>
        <end position="168"/>
    </location>
</feature>
<sequence length="644" mass="71713">MCHQPFSPCLKSIVAVCIPYGRFIGCPVNVDKAKDREDREIRDRGNRTLRKHPRLSALFTIGALGREGIPDIRRADEGLFGNLVFDRIFLCVFLKETDEEEKKAEAMDAKSVSPAGDCAFSAGGYLPADRLFWFSSYLPSPDSGRSPSFGLLLALVLFLEIQIFLFCARFRIWSPNASSPWLSGRCSRFKCRRRRIVFFYFIKRFVFFSLNYCSVPLAFGSFMVSLIECWKFVSTMEALVLICVCSFPAVSDVQFRWFCGRNRKADRQFWLTQNSYFGFSLELAEGTREVLTPILSSLFHRYQRVSPDVLPLGNGRKPILRTNKEDDADHSSRNANHSPSEGKATRARSVSVSAGPCRDHQFPRIPVPADSPTSAAATHSVRQPPPSTSPKSQIRQHHDAVNAVGGDVVLQWGHNKRSRGPRASGDETSAHLRQLLKIPRRSPALSSSAMPPPPCGGWCARAGHLTTSIPVRDAKKYAVSLSPSFSFPIPCCCCHVPTAPRAAADAPVNPSGPKQPPPDQEPAPVAIAEKLNLDRLEWPKIYLSLSRKEKEDDFLAMKGTKLPQRPKKRAKNIDRTLQVSIPSTAFVSFFRVVAALIAGLAFFHLLLPHRDLLPSVLPTIINCCCIVQRRRGLKGMESVDSDSE</sequence>
<gene>
    <name evidence="3" type="ORF">B296_00050767</name>
</gene>
<dbReference type="InterPro" id="IPR012438">
    <property type="entry name" value="DUF1639"/>
</dbReference>
<keyword evidence="2" id="KW-1133">Transmembrane helix</keyword>